<organism evidence="5 6">
    <name type="scientific">Apiospora hydei</name>
    <dbReference type="NCBI Taxonomy" id="1337664"/>
    <lineage>
        <taxon>Eukaryota</taxon>
        <taxon>Fungi</taxon>
        <taxon>Dikarya</taxon>
        <taxon>Ascomycota</taxon>
        <taxon>Pezizomycotina</taxon>
        <taxon>Sordariomycetes</taxon>
        <taxon>Xylariomycetidae</taxon>
        <taxon>Amphisphaeriales</taxon>
        <taxon>Apiosporaceae</taxon>
        <taxon>Apiospora</taxon>
    </lineage>
</organism>
<dbReference type="SUPFAM" id="SSF54373">
    <property type="entry name" value="FAD-linked reductases, C-terminal domain"/>
    <property type="match status" value="1"/>
</dbReference>
<feature type="domain" description="Glucose-methanol-choline oxidoreductase N-terminal" evidence="3">
    <location>
        <begin position="96"/>
        <end position="119"/>
    </location>
</feature>
<dbReference type="RefSeq" id="XP_066663754.1">
    <property type="nucleotide sequence ID" value="XM_066818062.1"/>
</dbReference>
<proteinExistence type="inferred from homology"/>
<comment type="similarity">
    <text evidence="1 2">Belongs to the GMC oxidoreductase family.</text>
</comment>
<keyword evidence="2" id="KW-0274">FAD</keyword>
<evidence type="ECO:0000256" key="1">
    <source>
        <dbReference type="ARBA" id="ARBA00010790"/>
    </source>
</evidence>
<accession>A0ABR1V734</accession>
<dbReference type="PANTHER" id="PTHR11552">
    <property type="entry name" value="GLUCOSE-METHANOL-CHOLINE GMC OXIDOREDUCTASE"/>
    <property type="match status" value="1"/>
</dbReference>
<dbReference type="EMBL" id="JAQQWN010000009">
    <property type="protein sequence ID" value="KAK8067001.1"/>
    <property type="molecule type" value="Genomic_DNA"/>
</dbReference>
<dbReference type="SUPFAM" id="SSF51905">
    <property type="entry name" value="FAD/NAD(P)-binding domain"/>
    <property type="match status" value="1"/>
</dbReference>
<keyword evidence="2" id="KW-0285">Flavoprotein</keyword>
<protein>
    <recommendedName>
        <fullName evidence="3 4">Glucose-methanol-choline oxidoreductase N-terminal domain-containing protein</fullName>
    </recommendedName>
</protein>
<dbReference type="InterPro" id="IPR007867">
    <property type="entry name" value="GMC_OxRtase_C"/>
</dbReference>
<reference evidence="5 6" key="1">
    <citation type="submission" date="2023-01" db="EMBL/GenBank/DDBJ databases">
        <title>Analysis of 21 Apiospora genomes using comparative genomics revels a genus with tremendous synthesis potential of carbohydrate active enzymes and secondary metabolites.</title>
        <authorList>
            <person name="Sorensen T."/>
        </authorList>
    </citation>
    <scope>NUCLEOTIDE SEQUENCE [LARGE SCALE GENOMIC DNA]</scope>
    <source>
        <strain evidence="5 6">CBS 114990</strain>
    </source>
</reference>
<dbReference type="GeneID" id="92051122"/>
<evidence type="ECO:0000259" key="4">
    <source>
        <dbReference type="PROSITE" id="PS00624"/>
    </source>
</evidence>
<dbReference type="Gene3D" id="3.50.50.60">
    <property type="entry name" value="FAD/NAD(P)-binding domain"/>
    <property type="match status" value="1"/>
</dbReference>
<name>A0ABR1V734_9PEZI</name>
<evidence type="ECO:0000313" key="5">
    <source>
        <dbReference type="EMBL" id="KAK8067001.1"/>
    </source>
</evidence>
<sequence length="653" mass="70854">MGIYTELPSNLKEVDVIIAGGGTSACVVASRLSAADPSLSVLVIESGRDNYQVPAVTHPLLWRGNFAPDGQQRRVYHYVAQPENQLSDRASIVTVGNTLGGGSSVNLMMYMRAQKCDFDSWRTPGWTSDELMPFIKKIDRSARLKQNFLVQWETYHGLGNPDDHGYDGPVQVSSGTYRAEVAEDDFIQAMKQLGYDEPPDLQNFHSTGVSRIKKYISPDGRRQDAAHAYLHPLLRDGKHPNLHVLVETQVVRVLFDRNRRASGVEFRPNPAIQSSAETSKVTRSVAAKKLVVVSCGTLGSPPILERSGVGDPAVLERACVPLMAALPGVGHDFQDHTISLYPYKASLPPGSTADGVDDGSEDIPALIASGDQRLGWNGIDASSKLRPTPSEVKALGPGFEAVWDRDFRDVPSKPLVSMLFHAGSLVSMATSPAETSADSGENRVIGGRSQTSVGSQYFTIDVFSSYPYSRGHVHITGTSPDDALDFKTGYLSDEAEFDLKTHVWAYKKQREVARRMKSQRGELALRVPTFGAGSAAAFFPSSFDEEGDDAATTAEKEEIRYEAPDEAVIERWLRDNMSTCWHGLGTCKMAPQEAMGVVDADLGVYGVRGLKVADLSIVPENVAVNTMSTALTVGEKAADIFIRELGLSGASQA</sequence>
<dbReference type="PROSITE" id="PS00624">
    <property type="entry name" value="GMC_OXRED_2"/>
    <property type="match status" value="1"/>
</dbReference>
<evidence type="ECO:0000313" key="6">
    <source>
        <dbReference type="Proteomes" id="UP001433268"/>
    </source>
</evidence>
<dbReference type="Pfam" id="PF00732">
    <property type="entry name" value="GMC_oxred_N"/>
    <property type="match status" value="1"/>
</dbReference>
<dbReference type="PROSITE" id="PS00623">
    <property type="entry name" value="GMC_OXRED_1"/>
    <property type="match status" value="1"/>
</dbReference>
<evidence type="ECO:0000256" key="2">
    <source>
        <dbReference type="RuleBase" id="RU003968"/>
    </source>
</evidence>
<gene>
    <name evidence="5" type="ORF">PG997_013748</name>
</gene>
<dbReference type="InterPro" id="IPR000172">
    <property type="entry name" value="GMC_OxRdtase_N"/>
</dbReference>
<dbReference type="PIRSF" id="PIRSF000137">
    <property type="entry name" value="Alcohol_oxidase"/>
    <property type="match status" value="1"/>
</dbReference>
<dbReference type="Pfam" id="PF05199">
    <property type="entry name" value="GMC_oxred_C"/>
    <property type="match status" value="1"/>
</dbReference>
<evidence type="ECO:0000259" key="3">
    <source>
        <dbReference type="PROSITE" id="PS00623"/>
    </source>
</evidence>
<dbReference type="Gene3D" id="3.30.560.10">
    <property type="entry name" value="Glucose Oxidase, domain 3"/>
    <property type="match status" value="1"/>
</dbReference>
<dbReference type="InterPro" id="IPR036188">
    <property type="entry name" value="FAD/NAD-bd_sf"/>
</dbReference>
<keyword evidence="6" id="KW-1185">Reference proteome</keyword>
<dbReference type="InterPro" id="IPR012132">
    <property type="entry name" value="GMC_OxRdtase"/>
</dbReference>
<dbReference type="Proteomes" id="UP001433268">
    <property type="component" value="Unassembled WGS sequence"/>
</dbReference>
<feature type="domain" description="Glucose-methanol-choline oxidoreductase N-terminal" evidence="4">
    <location>
        <begin position="296"/>
        <end position="310"/>
    </location>
</feature>
<dbReference type="PANTHER" id="PTHR11552:SF78">
    <property type="entry name" value="GLUCOSE-METHANOL-CHOLINE OXIDOREDUCTASE N-TERMINAL DOMAIN-CONTAINING PROTEIN"/>
    <property type="match status" value="1"/>
</dbReference>
<comment type="caution">
    <text evidence="5">The sequence shown here is derived from an EMBL/GenBank/DDBJ whole genome shotgun (WGS) entry which is preliminary data.</text>
</comment>